<proteinExistence type="predicted"/>
<organism evidence="2 3">
    <name type="scientific">Candidatus Ruania gallistercoris</name>
    <dbReference type="NCBI Taxonomy" id="2838746"/>
    <lineage>
        <taxon>Bacteria</taxon>
        <taxon>Bacillati</taxon>
        <taxon>Actinomycetota</taxon>
        <taxon>Actinomycetes</taxon>
        <taxon>Micrococcales</taxon>
        <taxon>Ruaniaceae</taxon>
        <taxon>Ruania</taxon>
    </lineage>
</organism>
<dbReference type="InterPro" id="IPR018247">
    <property type="entry name" value="EF_Hand_1_Ca_BS"/>
</dbReference>
<evidence type="ECO:0008006" key="4">
    <source>
        <dbReference type="Google" id="ProtNLM"/>
    </source>
</evidence>
<dbReference type="PROSITE" id="PS00018">
    <property type="entry name" value="EF_HAND_1"/>
    <property type="match status" value="1"/>
</dbReference>
<protein>
    <recommendedName>
        <fullName evidence="4">Addiction module protein</fullName>
    </recommendedName>
</protein>
<reference evidence="2" key="1">
    <citation type="journal article" date="2021" name="PeerJ">
        <title>Extensive microbial diversity within the chicken gut microbiome revealed by metagenomics and culture.</title>
        <authorList>
            <person name="Gilroy R."/>
            <person name="Ravi A."/>
            <person name="Getino M."/>
            <person name="Pursley I."/>
            <person name="Horton D.L."/>
            <person name="Alikhan N.F."/>
            <person name="Baker D."/>
            <person name="Gharbi K."/>
            <person name="Hall N."/>
            <person name="Watson M."/>
            <person name="Adriaenssens E.M."/>
            <person name="Foster-Nyarko E."/>
            <person name="Jarju S."/>
            <person name="Secka A."/>
            <person name="Antonio M."/>
            <person name="Oren A."/>
            <person name="Chaudhuri R.R."/>
            <person name="La Ragione R."/>
            <person name="Hildebrand F."/>
            <person name="Pallen M.J."/>
        </authorList>
    </citation>
    <scope>NUCLEOTIDE SEQUENCE</scope>
    <source>
        <strain evidence="2">ChiGjej4B4-7305</strain>
    </source>
</reference>
<gene>
    <name evidence="2" type="ORF">H9815_02075</name>
</gene>
<sequence length="72" mass="8039">MINRSLLDQALRLDEPARRELIVALQQSLGAEEVAPEVAAIIDHRIAEADADPDDSVSLDDFERQIRSRRSA</sequence>
<name>A0A9D2J347_9MICO</name>
<evidence type="ECO:0000313" key="3">
    <source>
        <dbReference type="Proteomes" id="UP000824037"/>
    </source>
</evidence>
<evidence type="ECO:0000256" key="1">
    <source>
        <dbReference type="SAM" id="MobiDB-lite"/>
    </source>
</evidence>
<dbReference type="EMBL" id="DXBY01000043">
    <property type="protein sequence ID" value="HIZ34537.1"/>
    <property type="molecule type" value="Genomic_DNA"/>
</dbReference>
<comment type="caution">
    <text evidence="2">The sequence shown here is derived from an EMBL/GenBank/DDBJ whole genome shotgun (WGS) entry which is preliminary data.</text>
</comment>
<dbReference type="AlphaFoldDB" id="A0A9D2J347"/>
<reference evidence="2" key="2">
    <citation type="submission" date="2021-04" db="EMBL/GenBank/DDBJ databases">
        <authorList>
            <person name="Gilroy R."/>
        </authorList>
    </citation>
    <scope>NUCLEOTIDE SEQUENCE</scope>
    <source>
        <strain evidence="2">ChiGjej4B4-7305</strain>
    </source>
</reference>
<accession>A0A9D2J347</accession>
<feature type="region of interest" description="Disordered" evidence="1">
    <location>
        <begin position="52"/>
        <end position="72"/>
    </location>
</feature>
<evidence type="ECO:0000313" key="2">
    <source>
        <dbReference type="EMBL" id="HIZ34537.1"/>
    </source>
</evidence>
<dbReference type="Proteomes" id="UP000824037">
    <property type="component" value="Unassembled WGS sequence"/>
</dbReference>